<proteinExistence type="predicted"/>
<dbReference type="RefSeq" id="WP_323076904.1">
    <property type="nucleotide sequence ID" value="NZ_CBCSKM010000012.1"/>
</dbReference>
<feature type="region of interest" description="Disordered" evidence="1">
    <location>
        <begin position="49"/>
        <end position="103"/>
    </location>
</feature>
<dbReference type="SMART" id="SM00060">
    <property type="entry name" value="FN3"/>
    <property type="match status" value="2"/>
</dbReference>
<evidence type="ECO:0000256" key="1">
    <source>
        <dbReference type="SAM" id="MobiDB-lite"/>
    </source>
</evidence>
<dbReference type="PROSITE" id="PS50853">
    <property type="entry name" value="FN3"/>
    <property type="match status" value="2"/>
</dbReference>
<protein>
    <submittedName>
        <fullName evidence="4">Fibronectin type III domain-containing protein</fullName>
    </submittedName>
</protein>
<feature type="compositionally biased region" description="Polar residues" evidence="1">
    <location>
        <begin position="64"/>
        <end position="85"/>
    </location>
</feature>
<sequence>MSVFARRIAVVLVIVLLTLSSTSVFADKSKVRQITTIAAKSQKAISVKETGTQELPLGEERLESNPQTENAPEFPQQNPTQNPQEAQPDINPQDPLPETTTIPTPTLLHARTISDTEIHLEWQIVSISETIKLYEIFCNDQLVGTATGDQYNFTVTGLAPATTYIFKIRAQGQDNSLSDYSEALSASTLQPVAIPLSPPTQLRSDVQSDTTINLSWKVSTDVPTTTSVTYEIYMNDVLAASVPGNETFYTLTRLTPGTSYSLKMRTVAEDSAVSDFSESIIVSTLSGKVVYEFENMPAVTNTGEALNLLENSQFSAGLLANYPADQLGDFVEFPFTATQGIYDLELRMEKSSEGGIIKILIDGEPVTQTLDLYEIEERTDSVVTLPIRLDDKAEHTIRFEVTDKNANSAGYSLGLDAMYLSVSSLDTYEPNDAPETATVMNVSQLYESYISSSTDRDFYKLSVGQSNTYFLTLLAPNGTKYRLDLFDANLQPLAVKQIVNGQDTDLSVYLVQNSVIYLKVSVADGMPISSDPYRLRWSISPLKQYTYDDANRLVRTEYEQGLYRYQTQYDYDRNGNLLKRTTVKTQLNP</sequence>
<dbReference type="Pfam" id="PF00041">
    <property type="entry name" value="fn3"/>
    <property type="match status" value="2"/>
</dbReference>
<evidence type="ECO:0000313" key="4">
    <source>
        <dbReference type="EMBL" id="MEA3570139.1"/>
    </source>
</evidence>
<dbReference type="SUPFAM" id="SSF49265">
    <property type="entry name" value="Fibronectin type III"/>
    <property type="match status" value="1"/>
</dbReference>
<feature type="signal peptide" evidence="2">
    <location>
        <begin position="1"/>
        <end position="26"/>
    </location>
</feature>
<dbReference type="EMBL" id="JAYERP010000001">
    <property type="protein sequence ID" value="MEA3570139.1"/>
    <property type="molecule type" value="Genomic_DNA"/>
</dbReference>
<dbReference type="PANTHER" id="PTHR46957">
    <property type="entry name" value="CYTOKINE RECEPTOR"/>
    <property type="match status" value="1"/>
</dbReference>
<dbReference type="Gene3D" id="2.60.40.10">
    <property type="entry name" value="Immunoglobulins"/>
    <property type="match status" value="2"/>
</dbReference>
<evidence type="ECO:0000313" key="5">
    <source>
        <dbReference type="Proteomes" id="UP001292216"/>
    </source>
</evidence>
<dbReference type="Gene3D" id="2.60.120.260">
    <property type="entry name" value="Galactose-binding domain-like"/>
    <property type="match status" value="1"/>
</dbReference>
<dbReference type="CDD" id="cd00063">
    <property type="entry name" value="FN3"/>
    <property type="match status" value="2"/>
</dbReference>
<dbReference type="Proteomes" id="UP001292216">
    <property type="component" value="Unassembled WGS sequence"/>
</dbReference>
<evidence type="ECO:0000259" key="3">
    <source>
        <dbReference type="PROSITE" id="PS50853"/>
    </source>
</evidence>
<dbReference type="InterPro" id="IPR003961">
    <property type="entry name" value="FN3_dom"/>
</dbReference>
<feature type="domain" description="Fibronectin type-III" evidence="3">
    <location>
        <begin position="198"/>
        <end position="287"/>
    </location>
</feature>
<dbReference type="Gene3D" id="2.60.120.380">
    <property type="match status" value="1"/>
</dbReference>
<comment type="caution">
    <text evidence="4">The sequence shown here is derived from an EMBL/GenBank/DDBJ whole genome shotgun (WGS) entry which is preliminary data.</text>
</comment>
<reference evidence="4 5" key="1">
    <citation type="submission" date="2023-12" db="EMBL/GenBank/DDBJ databases">
        <title>Whole genome sequencing of Paenibacillus phoenicis isolated from the Phoenix Mars Lander spacecraft assembly facility.</title>
        <authorList>
            <person name="Garcia A."/>
            <person name="Venkateswaran K."/>
        </authorList>
    </citation>
    <scope>NUCLEOTIDE SEQUENCE [LARGE SCALE GENOMIC DNA]</scope>
    <source>
        <strain evidence="4 5">3PO2SA</strain>
    </source>
</reference>
<dbReference type="InterPro" id="IPR013783">
    <property type="entry name" value="Ig-like_fold"/>
</dbReference>
<keyword evidence="5" id="KW-1185">Reference proteome</keyword>
<gene>
    <name evidence="4" type="ORF">U9M73_08985</name>
</gene>
<dbReference type="InterPro" id="IPR036116">
    <property type="entry name" value="FN3_sf"/>
</dbReference>
<feature type="domain" description="Fibronectin type-III" evidence="3">
    <location>
        <begin position="104"/>
        <end position="191"/>
    </location>
</feature>
<keyword evidence="2" id="KW-0732">Signal</keyword>
<evidence type="ECO:0000256" key="2">
    <source>
        <dbReference type="SAM" id="SignalP"/>
    </source>
</evidence>
<feature type="chain" id="PRO_5045647631" evidence="2">
    <location>
        <begin position="27"/>
        <end position="589"/>
    </location>
</feature>
<dbReference type="InterPro" id="IPR050713">
    <property type="entry name" value="RTP_Phos/Ushers"/>
</dbReference>
<organism evidence="4 5">
    <name type="scientific">Paenibacillus phoenicis</name>
    <dbReference type="NCBI Taxonomy" id="554117"/>
    <lineage>
        <taxon>Bacteria</taxon>
        <taxon>Bacillati</taxon>
        <taxon>Bacillota</taxon>
        <taxon>Bacilli</taxon>
        <taxon>Bacillales</taxon>
        <taxon>Paenibacillaceae</taxon>
        <taxon>Paenibacillus</taxon>
    </lineage>
</organism>
<accession>A0ABU5PK58</accession>
<dbReference type="PANTHER" id="PTHR46957:SF3">
    <property type="entry name" value="CYTOKINE RECEPTOR"/>
    <property type="match status" value="1"/>
</dbReference>
<name>A0ABU5PK58_9BACL</name>